<name>A0ABQ4F885_9ACTN</name>
<evidence type="ECO:0008006" key="4">
    <source>
        <dbReference type="Google" id="ProtNLM"/>
    </source>
</evidence>
<reference evidence="2 3" key="1">
    <citation type="submission" date="2021-01" db="EMBL/GenBank/DDBJ databases">
        <title>Whole genome shotgun sequence of Microbispora amethystogenes NBRC 101907.</title>
        <authorList>
            <person name="Komaki H."/>
            <person name="Tamura T."/>
        </authorList>
    </citation>
    <scope>NUCLEOTIDE SEQUENCE [LARGE SCALE GENOMIC DNA]</scope>
    <source>
        <strain evidence="2 3">NBRC 101907</strain>
    </source>
</reference>
<dbReference type="EMBL" id="BOOB01000009">
    <property type="protein sequence ID" value="GIH31039.1"/>
    <property type="molecule type" value="Genomic_DNA"/>
</dbReference>
<feature type="chain" id="PRO_5045945004" description="Ricin B lectin domain-containing protein" evidence="1">
    <location>
        <begin position="33"/>
        <end position="172"/>
    </location>
</feature>
<evidence type="ECO:0000313" key="3">
    <source>
        <dbReference type="Proteomes" id="UP000651728"/>
    </source>
</evidence>
<organism evidence="2 3">
    <name type="scientific">Microbispora amethystogenes</name>
    <dbReference type="NCBI Taxonomy" id="1427754"/>
    <lineage>
        <taxon>Bacteria</taxon>
        <taxon>Bacillati</taxon>
        <taxon>Actinomycetota</taxon>
        <taxon>Actinomycetes</taxon>
        <taxon>Streptosporangiales</taxon>
        <taxon>Streptosporangiaceae</taxon>
        <taxon>Microbispora</taxon>
    </lineage>
</organism>
<proteinExistence type="predicted"/>
<keyword evidence="3" id="KW-1185">Reference proteome</keyword>
<keyword evidence="1" id="KW-0732">Signal</keyword>
<accession>A0ABQ4F885</accession>
<dbReference type="SUPFAM" id="SSF50370">
    <property type="entry name" value="Ricin B-like lectins"/>
    <property type="match status" value="1"/>
</dbReference>
<evidence type="ECO:0000256" key="1">
    <source>
        <dbReference type="SAM" id="SignalP"/>
    </source>
</evidence>
<dbReference type="CDD" id="cd23415">
    <property type="entry name" value="beta-trefoil_Ricin_AH"/>
    <property type="match status" value="1"/>
</dbReference>
<dbReference type="Gene3D" id="2.80.10.50">
    <property type="match status" value="1"/>
</dbReference>
<dbReference type="PROSITE" id="PS50231">
    <property type="entry name" value="RICIN_B_LECTIN"/>
    <property type="match status" value="1"/>
</dbReference>
<gene>
    <name evidence="2" type="ORF">Mam01_12030</name>
</gene>
<comment type="caution">
    <text evidence="2">The sequence shown here is derived from an EMBL/GenBank/DDBJ whole genome shotgun (WGS) entry which is preliminary data.</text>
</comment>
<dbReference type="InterPro" id="IPR035992">
    <property type="entry name" value="Ricin_B-like_lectins"/>
</dbReference>
<dbReference type="RefSeq" id="WP_204284417.1">
    <property type="nucleotide sequence ID" value="NZ_BAABEJ010000005.1"/>
</dbReference>
<evidence type="ECO:0000313" key="2">
    <source>
        <dbReference type="EMBL" id="GIH31039.1"/>
    </source>
</evidence>
<feature type="signal peptide" evidence="1">
    <location>
        <begin position="1"/>
        <end position="32"/>
    </location>
</feature>
<sequence>MSGTAFRKTGAAAMAAAAVMAVSVTLPAPAQAYVGKHNLKNYATGRCLDSNWDGAVYTLPCAPNGTNAHQMWEPLLQYRDGVNPDIVVLRNDATGRCLARINSTGELRTIVECDDNDSYATVEWYAQGSSWKRVIFSHWYGNTSYAVDSNFTGGAYAQAWNGGLRQQWNFKS</sequence>
<protein>
    <recommendedName>
        <fullName evidence="4">Ricin B lectin domain-containing protein</fullName>
    </recommendedName>
</protein>
<dbReference type="Proteomes" id="UP000651728">
    <property type="component" value="Unassembled WGS sequence"/>
</dbReference>